<dbReference type="AlphaFoldDB" id="A0A1G1SWV9"/>
<dbReference type="RefSeq" id="WP_070729613.1">
    <property type="nucleotide sequence ID" value="NZ_MDZB01000136.1"/>
</dbReference>
<gene>
    <name evidence="1" type="ORF">BEN47_17905</name>
</gene>
<dbReference type="OrthoDB" id="875340at2"/>
<reference evidence="1 2" key="1">
    <citation type="submission" date="2016-08" db="EMBL/GenBank/DDBJ databases">
        <title>Hymenobacter coccineus sp. nov., Hymenobacter lapidarius sp. nov. and Hymenobacter glacialis sp. nov., isolated from Antarctic soil.</title>
        <authorList>
            <person name="Sedlacek I."/>
            <person name="Kralova S."/>
            <person name="Kyrova K."/>
            <person name="Maslanova I."/>
            <person name="Stankova E."/>
            <person name="Vrbovska V."/>
            <person name="Nemec M."/>
            <person name="Bartak M."/>
            <person name="Svec P."/>
            <person name="Busse H.-J."/>
            <person name="Pantucek R."/>
        </authorList>
    </citation>
    <scope>NUCLEOTIDE SEQUENCE [LARGE SCALE GENOMIC DNA]</scope>
    <source>
        <strain evidence="1 2">CCM 8643</strain>
    </source>
</reference>
<protein>
    <submittedName>
        <fullName evidence="1">Uncharacterized protein</fullName>
    </submittedName>
</protein>
<evidence type="ECO:0000313" key="1">
    <source>
        <dbReference type="EMBL" id="OGX83098.1"/>
    </source>
</evidence>
<evidence type="ECO:0000313" key="2">
    <source>
        <dbReference type="Proteomes" id="UP000176294"/>
    </source>
</evidence>
<comment type="caution">
    <text evidence="1">The sequence shown here is derived from an EMBL/GenBank/DDBJ whole genome shotgun (WGS) entry which is preliminary data.</text>
</comment>
<sequence>MKAYSLLLLLPLMSMSKCDEDVFEKHAIPAFALPPATQSGANTIGFILDNRVWRDYGVSCTTFRCDSNKVRGLYTTTGEQFTLYAGLSGRDISGRYIDEDFSINLSQITSVGVYSSDAIARWMSFSNGPYSEYLSSPGKAAIVITKLDTTQHIIAGTFSGVLRYRADITKAITVSDGRFDIRYR</sequence>
<proteinExistence type="predicted"/>
<dbReference type="EMBL" id="MDZB01000136">
    <property type="protein sequence ID" value="OGX83098.1"/>
    <property type="molecule type" value="Genomic_DNA"/>
</dbReference>
<dbReference type="Proteomes" id="UP000176294">
    <property type="component" value="Unassembled WGS sequence"/>
</dbReference>
<name>A0A1G1SWV9_9BACT</name>
<accession>A0A1G1SWV9</accession>
<organism evidence="1 2">
    <name type="scientific">Hymenobacter lapidarius</name>
    <dbReference type="NCBI Taxonomy" id="1908237"/>
    <lineage>
        <taxon>Bacteria</taxon>
        <taxon>Pseudomonadati</taxon>
        <taxon>Bacteroidota</taxon>
        <taxon>Cytophagia</taxon>
        <taxon>Cytophagales</taxon>
        <taxon>Hymenobacteraceae</taxon>
        <taxon>Hymenobacter</taxon>
    </lineage>
</organism>
<keyword evidence="2" id="KW-1185">Reference proteome</keyword>